<keyword evidence="9" id="KW-1185">Reference proteome</keyword>
<evidence type="ECO:0000256" key="6">
    <source>
        <dbReference type="SAM" id="Phobius"/>
    </source>
</evidence>
<dbReference type="PIRSF" id="PIRSF006483">
    <property type="entry name" value="Membrane_protein_YitT"/>
    <property type="match status" value="1"/>
</dbReference>
<feature type="transmembrane region" description="Helical" evidence="6">
    <location>
        <begin position="84"/>
        <end position="100"/>
    </location>
</feature>
<protein>
    <submittedName>
        <fullName evidence="8">YitT family protein</fullName>
    </submittedName>
</protein>
<evidence type="ECO:0000256" key="5">
    <source>
        <dbReference type="ARBA" id="ARBA00023136"/>
    </source>
</evidence>
<dbReference type="InterPro" id="IPR003740">
    <property type="entry name" value="YitT"/>
</dbReference>
<dbReference type="PANTHER" id="PTHR33545:SF9">
    <property type="entry name" value="UPF0750 MEMBRANE PROTEIN YITE"/>
    <property type="match status" value="1"/>
</dbReference>
<accession>A0A556PNQ8</accession>
<keyword evidence="3 6" id="KW-0812">Transmembrane</keyword>
<dbReference type="InterPro" id="IPR051461">
    <property type="entry name" value="UPF0750_membrane"/>
</dbReference>
<dbReference type="RefSeq" id="WP_144088336.1">
    <property type="nucleotide sequence ID" value="NZ_VMHE01000006.1"/>
</dbReference>
<dbReference type="Gene3D" id="3.30.70.120">
    <property type="match status" value="1"/>
</dbReference>
<comment type="caution">
    <text evidence="8">The sequence shown here is derived from an EMBL/GenBank/DDBJ whole genome shotgun (WGS) entry which is preliminary data.</text>
</comment>
<dbReference type="InterPro" id="IPR015867">
    <property type="entry name" value="N-reg_PII/ATP_PRibTrfase_C"/>
</dbReference>
<dbReference type="GO" id="GO:0005886">
    <property type="term" value="C:plasma membrane"/>
    <property type="evidence" value="ECO:0007669"/>
    <property type="project" value="UniProtKB-SubCell"/>
</dbReference>
<evidence type="ECO:0000259" key="7">
    <source>
        <dbReference type="Pfam" id="PF10035"/>
    </source>
</evidence>
<dbReference type="Pfam" id="PF10035">
    <property type="entry name" value="DUF2179"/>
    <property type="match status" value="1"/>
</dbReference>
<evidence type="ECO:0000313" key="9">
    <source>
        <dbReference type="Proteomes" id="UP000316425"/>
    </source>
</evidence>
<evidence type="ECO:0000256" key="1">
    <source>
        <dbReference type="ARBA" id="ARBA00004651"/>
    </source>
</evidence>
<keyword evidence="4 6" id="KW-1133">Transmembrane helix</keyword>
<feature type="transmembrane region" description="Helical" evidence="6">
    <location>
        <begin position="62"/>
        <end position="79"/>
    </location>
</feature>
<evidence type="ECO:0000256" key="3">
    <source>
        <dbReference type="ARBA" id="ARBA00022692"/>
    </source>
</evidence>
<evidence type="ECO:0000256" key="2">
    <source>
        <dbReference type="ARBA" id="ARBA00022475"/>
    </source>
</evidence>
<dbReference type="AlphaFoldDB" id="A0A556PNQ8"/>
<proteinExistence type="predicted"/>
<gene>
    <name evidence="8" type="ORF">FPQ13_05570</name>
</gene>
<dbReference type="Pfam" id="PF02588">
    <property type="entry name" value="YitT_membrane"/>
    <property type="match status" value="1"/>
</dbReference>
<dbReference type="InterPro" id="IPR019264">
    <property type="entry name" value="DUF2179"/>
</dbReference>
<name>A0A556PNQ8_9BACI</name>
<organism evidence="8 9">
    <name type="scientific">Allobacillus salarius</name>
    <dbReference type="NCBI Taxonomy" id="1955272"/>
    <lineage>
        <taxon>Bacteria</taxon>
        <taxon>Bacillati</taxon>
        <taxon>Bacillota</taxon>
        <taxon>Bacilli</taxon>
        <taxon>Bacillales</taxon>
        <taxon>Bacillaceae</taxon>
        <taxon>Allobacillus</taxon>
    </lineage>
</organism>
<feature type="transmembrane region" description="Helical" evidence="6">
    <location>
        <begin position="152"/>
        <end position="173"/>
    </location>
</feature>
<dbReference type="CDD" id="cd16380">
    <property type="entry name" value="YitT_C"/>
    <property type="match status" value="1"/>
</dbReference>
<evidence type="ECO:0000313" key="8">
    <source>
        <dbReference type="EMBL" id="TSJ66034.1"/>
    </source>
</evidence>
<keyword evidence="5 6" id="KW-0472">Membrane</keyword>
<feature type="domain" description="DUF2179" evidence="7">
    <location>
        <begin position="225"/>
        <end position="279"/>
    </location>
</feature>
<feature type="transmembrane region" description="Helical" evidence="6">
    <location>
        <begin position="12"/>
        <end position="31"/>
    </location>
</feature>
<dbReference type="OrthoDB" id="1758221at2"/>
<dbReference type="EMBL" id="VMHE01000006">
    <property type="protein sequence ID" value="TSJ66034.1"/>
    <property type="molecule type" value="Genomic_DNA"/>
</dbReference>
<dbReference type="PANTHER" id="PTHR33545">
    <property type="entry name" value="UPF0750 MEMBRANE PROTEIN YITT-RELATED"/>
    <property type="match status" value="1"/>
</dbReference>
<reference evidence="8 9" key="1">
    <citation type="submission" date="2019-07" db="EMBL/GenBank/DDBJ databases">
        <title>Allobacillus sp. nov. SKP isolated from shrimp paste of Euphausiacea.</title>
        <authorList>
            <person name="Kanchanasin P."/>
            <person name="Tanasupawat S."/>
            <person name="Shi W."/>
            <person name="Wu L."/>
            <person name="Ma J."/>
        </authorList>
    </citation>
    <scope>NUCLEOTIDE SEQUENCE [LARGE SCALE GENOMIC DNA]</scope>
    <source>
        <strain evidence="8 9">SKP4-8</strain>
    </source>
</reference>
<sequence>MIERKRRTTSKNYLEQIIYVIIGSLIVSFAYNGFLLPNYIAAGGVSGISTITEALFDLEPAYVIWGINIPILITSYFLLGRAATFRSIVGSLVLPFFVFLSRNIEPFTTDPLLAGLFGGLGVGIGLGIVFLGDASTGGTSLIAQFIHKYTNLSLGASLAIIDGLIVITAMIVFDIELGLYALIGLYLTSKSIDLIQTGFSRSKATFIISDEYLDVQEAIYTRVDRGVTRITAQGGFTEDHRPILMCVVNHNEIAALKRTIKAVDPKAFVIVMDSSEVLGQGFQVE</sequence>
<evidence type="ECO:0000256" key="4">
    <source>
        <dbReference type="ARBA" id="ARBA00022989"/>
    </source>
</evidence>
<feature type="transmembrane region" description="Helical" evidence="6">
    <location>
        <begin position="112"/>
        <end position="131"/>
    </location>
</feature>
<dbReference type="Proteomes" id="UP000316425">
    <property type="component" value="Unassembled WGS sequence"/>
</dbReference>
<keyword evidence="2" id="KW-1003">Cell membrane</keyword>
<comment type="subcellular location">
    <subcellularLocation>
        <location evidence="1">Cell membrane</location>
        <topology evidence="1">Multi-pass membrane protein</topology>
    </subcellularLocation>
</comment>